<evidence type="ECO:0000313" key="2">
    <source>
        <dbReference type="EMBL" id="CDW71570.1"/>
    </source>
</evidence>
<dbReference type="OrthoDB" id="313191at2759"/>
<name>A0A077ZQ99_STYLE</name>
<proteinExistence type="predicted"/>
<evidence type="ECO:0000256" key="1">
    <source>
        <dbReference type="SAM" id="Coils"/>
    </source>
</evidence>
<dbReference type="Proteomes" id="UP000039865">
    <property type="component" value="Unassembled WGS sequence"/>
</dbReference>
<dbReference type="EMBL" id="CCKQ01000495">
    <property type="protein sequence ID" value="CDW71570.1"/>
    <property type="molecule type" value="Genomic_DNA"/>
</dbReference>
<dbReference type="OMA" id="IGCANSA"/>
<protein>
    <submittedName>
        <fullName evidence="2">Uncharacterized protein</fullName>
    </submittedName>
</protein>
<keyword evidence="1" id="KW-0175">Coiled coil</keyword>
<gene>
    <name evidence="2" type="primary">Contig13748.g14671</name>
    <name evidence="2" type="ORF">STYLEM_517</name>
</gene>
<sequence>MAIYTTQPPRLENYSLQFNSQYSKSSRGGMSSNYMLNDHVLSQGDFDGDGLEGTQTFHQLNQFNNQELIELNGEDREKEDEQIPLSVKRGRQNTLTETEVREIVQQFNTCLNKLSLEKQDLENKTKSLVERIDDQQDIVIRLFKQKENVMMDNDNFITQVDQYQRQLKQLEEERVQTLNLQPQSTVNIDQDLVTKFDKTLQIENQIINKLKSNDTIPEKFIETISQQIFKRLTDLQQKKQTLLSSNDSMREQLYIDFEKSKLSQIKCQKCRLMFIPLNNNEDSCSFHPGKMKFYSCRGCGANQYFSCCNKCTLCCVGCKKSKHIA</sequence>
<reference evidence="2 3" key="1">
    <citation type="submission" date="2014-06" db="EMBL/GenBank/DDBJ databases">
        <authorList>
            <person name="Swart Estienne"/>
        </authorList>
    </citation>
    <scope>NUCLEOTIDE SEQUENCE [LARGE SCALE GENOMIC DNA]</scope>
    <source>
        <strain evidence="2 3">130c</strain>
    </source>
</reference>
<evidence type="ECO:0000313" key="3">
    <source>
        <dbReference type="Proteomes" id="UP000039865"/>
    </source>
</evidence>
<organism evidence="2 3">
    <name type="scientific">Stylonychia lemnae</name>
    <name type="common">Ciliate</name>
    <dbReference type="NCBI Taxonomy" id="5949"/>
    <lineage>
        <taxon>Eukaryota</taxon>
        <taxon>Sar</taxon>
        <taxon>Alveolata</taxon>
        <taxon>Ciliophora</taxon>
        <taxon>Intramacronucleata</taxon>
        <taxon>Spirotrichea</taxon>
        <taxon>Stichotrichia</taxon>
        <taxon>Sporadotrichida</taxon>
        <taxon>Oxytrichidae</taxon>
        <taxon>Stylonychinae</taxon>
        <taxon>Stylonychia</taxon>
    </lineage>
</organism>
<dbReference type="AlphaFoldDB" id="A0A077ZQ99"/>
<accession>A0A077ZQ99</accession>
<dbReference type="InParanoid" id="A0A077ZQ99"/>
<keyword evidence="3" id="KW-1185">Reference proteome</keyword>
<feature type="coiled-coil region" evidence="1">
    <location>
        <begin position="104"/>
        <end position="180"/>
    </location>
</feature>